<accession>A3IX92</accession>
<dbReference type="AlphaFoldDB" id="A3IX92"/>
<evidence type="ECO:0000313" key="2">
    <source>
        <dbReference type="Proteomes" id="UP000003781"/>
    </source>
</evidence>
<gene>
    <name evidence="1" type="ORF">CY0110_31835</name>
</gene>
<dbReference type="Proteomes" id="UP000003781">
    <property type="component" value="Unassembled WGS sequence"/>
</dbReference>
<evidence type="ECO:0000313" key="1">
    <source>
        <dbReference type="EMBL" id="EAZ88885.1"/>
    </source>
</evidence>
<keyword evidence="2" id="KW-1185">Reference proteome</keyword>
<dbReference type="EMBL" id="AAXW01000062">
    <property type="protein sequence ID" value="EAZ88885.1"/>
    <property type="molecule type" value="Genomic_DNA"/>
</dbReference>
<name>A3IX92_9CHRO</name>
<dbReference type="RefSeq" id="WP_008277996.1">
    <property type="nucleotide sequence ID" value="NZ_AAXW01000062.1"/>
</dbReference>
<dbReference type="eggNOG" id="COG0328">
    <property type="taxonomic scope" value="Bacteria"/>
</dbReference>
<protein>
    <submittedName>
        <fullName evidence="1">Uncharacterized protein</fullName>
    </submittedName>
</protein>
<sequence>MGIELTHFDTKTRQPLNIDEKIDNCIAEYLFPEAKFQIGHMNPETVKEKDLAPHDDRSLQFSSGKRLYYSNEIVGEQLFPKPSDRAAYGSLPFTPVNKLLDIKQARVLIIDDETGNSGGVLHDKEFAKNLVGDCYGKMSFELAQELTGKDNTPIQFRLGIKPQERNDAFRIAKGTLAPDIRLDDLGSTRNDRGIKVEADANVVKDLNLGEYDFILASSMFKGRKGEQAITPGSYKLDLGLGLKTEAEYGKQKLGVQVLVNYPKGVEQDILPIVKGKARELRDSLDSPAALANAFIKYYEDKQELQATTSEEEKEFLPLFDAFEEEPARLSSEEALYKLLKTDLDNHGQLLEHPYVVDQLKSFVQSRWKELGFSGGVRIKSALAQPSNKLGEDEICAPNLPDGKEVIVTRSPLVNSNGVIILKNKHIPELMRLNGSIHINPSTAAKHLQADFDGDRLAYERADKFPALAAEIKEKLLPQNRYPDIVKRDKVPYTGSFESIAIQCADNQIGLIANQIMKSVAIYNDTYARPADEKPKMVKKAAYYYRGILAKAEKKGIDIPKQYAVQMKRVAQLANVKQLHSGHIDGALATIRSIQLGAVADLGNELQVAVDGPKSASRPNMDRFAAIKAASNCVKVGFMPDRKDKDVFLDRPAMVTTYSPIDTMLRAVNTEFMQSTLSITPRPTHTFRDLFPKPDDQYLEIAKEIQGEFNDRLKHAMEMSDTYNNNPELAQTHLRLPWKDQQISITRSDLRDSSISIDQELRVSIEPRPRDLDIPNREVAYAHIDGEKKLLGAIAINNITTTGETIKPFKTEALIVPGITESQVESAWRSLDSYTREIQDKYDSEEKTQIAQGMWHVSHSRSEFATKKALAAFRVFPEESLAQLKELQLDQLQVVGLQYDTNKLKSQDLAGQTLQCEMVMQEIPSKNGTKLMRGVAVEGQFLGPLQQESPGYPIDTIFKAEFVPDPPAKAIATLKDGTELAIGKVRDNQYKDTVFTGKEANLKITPFKDGRHRQQFRVSLDGKTIGELDRQSATQFRQLIDQKGVQGVKESFTVYADLETLPANTGSLKVESDSLQYPWQLDQNKVKTDPEYTKELEMDNLRNSLKARYDKYADKLKMHYHGDLQGKELDTAVARLAFLDNNSRSDVSAILSQSPTVTAKRPDYDSPDFPAFREKATAYIRGITNTVQQQFEKKKGIQR</sequence>
<comment type="caution">
    <text evidence="1">The sequence shown here is derived from an EMBL/GenBank/DDBJ whole genome shotgun (WGS) entry which is preliminary data.</text>
</comment>
<organism evidence="1 2">
    <name type="scientific">Crocosphaera chwakensis CCY0110</name>
    <dbReference type="NCBI Taxonomy" id="391612"/>
    <lineage>
        <taxon>Bacteria</taxon>
        <taxon>Bacillati</taxon>
        <taxon>Cyanobacteriota</taxon>
        <taxon>Cyanophyceae</taxon>
        <taxon>Oscillatoriophycideae</taxon>
        <taxon>Chroococcales</taxon>
        <taxon>Aphanothecaceae</taxon>
        <taxon>Crocosphaera</taxon>
        <taxon>Crocosphaera chwakensis</taxon>
    </lineage>
</organism>
<proteinExistence type="predicted"/>
<reference evidence="1 2" key="1">
    <citation type="submission" date="2007-03" db="EMBL/GenBank/DDBJ databases">
        <authorList>
            <person name="Stal L."/>
            <person name="Ferriera S."/>
            <person name="Johnson J."/>
            <person name="Kravitz S."/>
            <person name="Beeson K."/>
            <person name="Sutton G."/>
            <person name="Rogers Y.-H."/>
            <person name="Friedman R."/>
            <person name="Frazier M."/>
            <person name="Venter J.C."/>
        </authorList>
    </citation>
    <scope>NUCLEOTIDE SEQUENCE [LARGE SCALE GENOMIC DNA]</scope>
    <source>
        <strain evidence="1 2">CCY0110</strain>
    </source>
</reference>
<dbReference type="OrthoDB" id="498999at2"/>